<protein>
    <submittedName>
        <fullName evidence="2">Uncharacterized protein</fullName>
    </submittedName>
</protein>
<sequence length="83" mass="8769">MDPECGARAEGDRLRATGCGHCRRCAPAGARLTYNTPKNTRTRAAALVAPTAKRRPARAPRTRQATAVTLSRDGETSGTSNTS</sequence>
<dbReference type="Proteomes" id="UP000494218">
    <property type="component" value="Unassembled WGS sequence"/>
</dbReference>
<dbReference type="AlphaFoldDB" id="A0A6P2SYY9"/>
<evidence type="ECO:0000313" key="3">
    <source>
        <dbReference type="Proteomes" id="UP000494218"/>
    </source>
</evidence>
<evidence type="ECO:0000313" key="2">
    <source>
        <dbReference type="EMBL" id="VWC50380.1"/>
    </source>
</evidence>
<name>A0A6P2SYY9_BURL3</name>
<evidence type="ECO:0000256" key="1">
    <source>
        <dbReference type="SAM" id="MobiDB-lite"/>
    </source>
</evidence>
<feature type="region of interest" description="Disordered" evidence="1">
    <location>
        <begin position="46"/>
        <end position="83"/>
    </location>
</feature>
<reference evidence="2 3" key="1">
    <citation type="submission" date="2019-09" db="EMBL/GenBank/DDBJ databases">
        <authorList>
            <person name="Depoorter E."/>
        </authorList>
    </citation>
    <scope>NUCLEOTIDE SEQUENCE [LARGE SCALE GENOMIC DNA]</scope>
    <source>
        <strain evidence="2">LMG 23254</strain>
    </source>
</reference>
<dbReference type="EMBL" id="CABVPW010000068">
    <property type="protein sequence ID" value="VWC50380.1"/>
    <property type="molecule type" value="Genomic_DNA"/>
</dbReference>
<feature type="compositionally biased region" description="Basic residues" evidence="1">
    <location>
        <begin position="52"/>
        <end position="61"/>
    </location>
</feature>
<proteinExistence type="predicted"/>
<gene>
    <name evidence="2" type="ORF">BLA23254_07761</name>
</gene>
<accession>A0A6P2SYY9</accession>
<organism evidence="2 3">
    <name type="scientific">Burkholderia lata (strain ATCC 17760 / DSM 23089 / LMG 22485 / NCIMB 9086 / R18194 / 383)</name>
    <dbReference type="NCBI Taxonomy" id="482957"/>
    <lineage>
        <taxon>Bacteria</taxon>
        <taxon>Pseudomonadati</taxon>
        <taxon>Pseudomonadota</taxon>
        <taxon>Betaproteobacteria</taxon>
        <taxon>Burkholderiales</taxon>
        <taxon>Burkholderiaceae</taxon>
        <taxon>Burkholderia</taxon>
        <taxon>Burkholderia cepacia complex</taxon>
    </lineage>
</organism>